<gene>
    <name evidence="2" type="ORF">J2Z34_000337</name>
</gene>
<evidence type="ECO:0000313" key="3">
    <source>
        <dbReference type="Proteomes" id="UP001519271"/>
    </source>
</evidence>
<dbReference type="InterPro" id="IPR010982">
    <property type="entry name" value="Lambda_DNA-bd_dom_sf"/>
</dbReference>
<proteinExistence type="predicted"/>
<dbReference type="RefSeq" id="WP_209458117.1">
    <property type="nucleotide sequence ID" value="NZ_JAGGKC010000002.1"/>
</dbReference>
<dbReference type="InterPro" id="IPR001387">
    <property type="entry name" value="Cro/C1-type_HTH"/>
</dbReference>
<reference evidence="2 3" key="1">
    <citation type="submission" date="2021-03" db="EMBL/GenBank/DDBJ databases">
        <title>Genomic Encyclopedia of Type Strains, Phase IV (KMG-IV): sequencing the most valuable type-strain genomes for metagenomic binning, comparative biology and taxonomic classification.</title>
        <authorList>
            <person name="Goeker M."/>
        </authorList>
    </citation>
    <scope>NUCLEOTIDE SEQUENCE [LARGE SCALE GENOMIC DNA]</scope>
    <source>
        <strain evidence="2 3">DSM 6139</strain>
    </source>
</reference>
<feature type="domain" description="HTH cro/C1-type" evidence="1">
    <location>
        <begin position="12"/>
        <end position="66"/>
    </location>
</feature>
<dbReference type="SMART" id="SM00530">
    <property type="entry name" value="HTH_XRE"/>
    <property type="match status" value="1"/>
</dbReference>
<dbReference type="CDD" id="cd00093">
    <property type="entry name" value="HTH_XRE"/>
    <property type="match status" value="1"/>
</dbReference>
<keyword evidence="3" id="KW-1185">Reference proteome</keyword>
<comment type="caution">
    <text evidence="2">The sequence shown here is derived from an EMBL/GenBank/DDBJ whole genome shotgun (WGS) entry which is preliminary data.</text>
</comment>
<dbReference type="Proteomes" id="UP001519271">
    <property type="component" value="Unassembled WGS sequence"/>
</dbReference>
<protein>
    <submittedName>
        <fullName evidence="2">Transcriptional regulator with XRE-family HTH domain</fullName>
    </submittedName>
</protein>
<dbReference type="PROSITE" id="PS50943">
    <property type="entry name" value="HTH_CROC1"/>
    <property type="match status" value="1"/>
</dbReference>
<name>A0ABS4G009_9CLOT</name>
<sequence>MKSSTEHLGYRLKELREQSGFTQRNIANFLKVDQSLISMAEKGKRALTSDMIEKLAALYGVQPGAFHESESVLRPLTFALRANEILEEDLEVISSINRIALNSIFMTNLLEGGNTHG</sequence>
<dbReference type="Pfam" id="PF12844">
    <property type="entry name" value="HTH_19"/>
    <property type="match status" value="1"/>
</dbReference>
<evidence type="ECO:0000259" key="1">
    <source>
        <dbReference type="PROSITE" id="PS50943"/>
    </source>
</evidence>
<accession>A0ABS4G009</accession>
<dbReference type="SUPFAM" id="SSF47413">
    <property type="entry name" value="lambda repressor-like DNA-binding domains"/>
    <property type="match status" value="1"/>
</dbReference>
<dbReference type="Gene3D" id="1.10.260.40">
    <property type="entry name" value="lambda repressor-like DNA-binding domains"/>
    <property type="match status" value="1"/>
</dbReference>
<evidence type="ECO:0000313" key="2">
    <source>
        <dbReference type="EMBL" id="MBP1917866.1"/>
    </source>
</evidence>
<organism evidence="2 3">
    <name type="scientific">Youngiibacter multivorans</name>
    <dbReference type="NCBI Taxonomy" id="937251"/>
    <lineage>
        <taxon>Bacteria</taxon>
        <taxon>Bacillati</taxon>
        <taxon>Bacillota</taxon>
        <taxon>Clostridia</taxon>
        <taxon>Eubacteriales</taxon>
        <taxon>Clostridiaceae</taxon>
        <taxon>Youngiibacter</taxon>
    </lineage>
</organism>
<dbReference type="EMBL" id="JAGGKC010000002">
    <property type="protein sequence ID" value="MBP1917866.1"/>
    <property type="molecule type" value="Genomic_DNA"/>
</dbReference>